<evidence type="ECO:0000256" key="4">
    <source>
        <dbReference type="ARBA" id="ARBA00022679"/>
    </source>
</evidence>
<accession>A0A4R6T8R9</accession>
<feature type="transmembrane region" description="Helical" evidence="8">
    <location>
        <begin position="249"/>
        <end position="269"/>
    </location>
</feature>
<dbReference type="RefSeq" id="WP_133555340.1">
    <property type="nucleotide sequence ID" value="NZ_SNYF01000006.1"/>
</dbReference>
<comment type="caution">
    <text evidence="10">The sequence shown here is derived from an EMBL/GenBank/DDBJ whole genome shotgun (WGS) entry which is preliminary data.</text>
</comment>
<dbReference type="Proteomes" id="UP000294535">
    <property type="component" value="Unassembled WGS sequence"/>
</dbReference>
<evidence type="ECO:0000256" key="3">
    <source>
        <dbReference type="ARBA" id="ARBA00022676"/>
    </source>
</evidence>
<dbReference type="EMBL" id="SNYF01000006">
    <property type="protein sequence ID" value="TDQ17368.1"/>
    <property type="molecule type" value="Genomic_DNA"/>
</dbReference>
<dbReference type="InterPro" id="IPR050297">
    <property type="entry name" value="LipidA_mod_glycosyltrf_83"/>
</dbReference>
<feature type="transmembrane region" description="Helical" evidence="8">
    <location>
        <begin position="195"/>
        <end position="214"/>
    </location>
</feature>
<feature type="transmembrane region" description="Helical" evidence="8">
    <location>
        <begin position="74"/>
        <end position="94"/>
    </location>
</feature>
<keyword evidence="6 8" id="KW-1133">Transmembrane helix</keyword>
<keyword evidence="7 8" id="KW-0472">Membrane</keyword>
<evidence type="ECO:0000256" key="6">
    <source>
        <dbReference type="ARBA" id="ARBA00022989"/>
    </source>
</evidence>
<feature type="transmembrane region" description="Helical" evidence="8">
    <location>
        <begin position="336"/>
        <end position="354"/>
    </location>
</feature>
<evidence type="ECO:0000256" key="8">
    <source>
        <dbReference type="SAM" id="Phobius"/>
    </source>
</evidence>
<feature type="transmembrane region" description="Helical" evidence="8">
    <location>
        <begin position="310"/>
        <end position="329"/>
    </location>
</feature>
<organism evidence="10 11">
    <name type="scientific">Algoriphagus boseongensis</name>
    <dbReference type="NCBI Taxonomy" id="1442587"/>
    <lineage>
        <taxon>Bacteria</taxon>
        <taxon>Pseudomonadati</taxon>
        <taxon>Bacteroidota</taxon>
        <taxon>Cytophagia</taxon>
        <taxon>Cytophagales</taxon>
        <taxon>Cyclobacteriaceae</taxon>
        <taxon>Algoriphagus</taxon>
    </lineage>
</organism>
<feature type="transmembrane region" description="Helical" evidence="8">
    <location>
        <begin position="106"/>
        <end position="124"/>
    </location>
</feature>
<dbReference type="GO" id="GO:0016763">
    <property type="term" value="F:pentosyltransferase activity"/>
    <property type="evidence" value="ECO:0007669"/>
    <property type="project" value="TreeGrafter"/>
</dbReference>
<dbReference type="GO" id="GO:0009103">
    <property type="term" value="P:lipopolysaccharide biosynthetic process"/>
    <property type="evidence" value="ECO:0007669"/>
    <property type="project" value="UniProtKB-ARBA"/>
</dbReference>
<dbReference type="PANTHER" id="PTHR33908:SF11">
    <property type="entry name" value="MEMBRANE PROTEIN"/>
    <property type="match status" value="1"/>
</dbReference>
<feature type="transmembrane region" description="Helical" evidence="8">
    <location>
        <begin position="281"/>
        <end position="304"/>
    </location>
</feature>
<protein>
    <submittedName>
        <fullName evidence="10">Dolichyl-phosphate-mannose-protein mannosyltransferase</fullName>
    </submittedName>
</protein>
<evidence type="ECO:0000259" key="9">
    <source>
        <dbReference type="Pfam" id="PF13231"/>
    </source>
</evidence>
<proteinExistence type="predicted"/>
<dbReference type="AlphaFoldDB" id="A0A4R6T8R9"/>
<dbReference type="Pfam" id="PF13231">
    <property type="entry name" value="PMT_2"/>
    <property type="match status" value="1"/>
</dbReference>
<evidence type="ECO:0000256" key="7">
    <source>
        <dbReference type="ARBA" id="ARBA00023136"/>
    </source>
</evidence>
<comment type="subcellular location">
    <subcellularLocation>
        <location evidence="1">Cell membrane</location>
        <topology evidence="1">Multi-pass membrane protein</topology>
    </subcellularLocation>
</comment>
<keyword evidence="11" id="KW-1185">Reference proteome</keyword>
<dbReference type="PANTHER" id="PTHR33908">
    <property type="entry name" value="MANNOSYLTRANSFERASE YKCB-RELATED"/>
    <property type="match status" value="1"/>
</dbReference>
<keyword evidence="3 10" id="KW-0328">Glycosyltransferase</keyword>
<name>A0A4R6T8R9_9BACT</name>
<evidence type="ECO:0000313" key="10">
    <source>
        <dbReference type="EMBL" id="TDQ17368.1"/>
    </source>
</evidence>
<dbReference type="OrthoDB" id="9813729at2"/>
<feature type="transmembrane region" description="Helical" evidence="8">
    <location>
        <begin position="6"/>
        <end position="27"/>
    </location>
</feature>
<evidence type="ECO:0000256" key="5">
    <source>
        <dbReference type="ARBA" id="ARBA00022692"/>
    </source>
</evidence>
<keyword evidence="4 10" id="KW-0808">Transferase</keyword>
<dbReference type="GO" id="GO:0005886">
    <property type="term" value="C:plasma membrane"/>
    <property type="evidence" value="ECO:0007669"/>
    <property type="project" value="UniProtKB-SubCell"/>
</dbReference>
<dbReference type="InterPro" id="IPR038731">
    <property type="entry name" value="RgtA/B/C-like"/>
</dbReference>
<keyword evidence="2" id="KW-1003">Cell membrane</keyword>
<evidence type="ECO:0000256" key="2">
    <source>
        <dbReference type="ARBA" id="ARBA00022475"/>
    </source>
</evidence>
<sequence length="502" mass="56492">MKNQVNYTLLFWVVNLGLAILKILFALRPEIDAFTEEAQYWLWSRNLDWQYYSKPPMVAVLNFLSTGIAGHSELGIRLVPTVLGIFSAGMIFSFTKNLYKSTPTAFWAGLIFLAMPITFLGFTFHTTDTSMTFFWILAWFALWKAIHSEDKKSWIFAGLATALGILSKNAMLFIFPAALIYLVATGSLKKHLSNFILFALVSLLGFLPGIIWNFQHDFYTFKHIAALGGAGGEPKPFDFGLLIARTTEYFGGQLAMVSVFFLPFFYLGFKKLWKDKDTTSLYMALPGLMTFLIFGALSFFSWILVNWPGFAFSTFAVFLAPVVSSLSHGWKKYRNIAGALSLGAMILIYLPNLGDWKSSGPIYSAEKALFKRMLGYDDLGKRVQSLADSLGGGNPIIFSESYHTASELALYMPSHPQTLVINMGSRKNQWDLWPGMDLQVGNTGRFILVSRVKDSPEEVAVFGKLIYEEELPFYFGKDSIGKSKIQVWEHLLEYNPVDLGTF</sequence>
<evidence type="ECO:0000256" key="1">
    <source>
        <dbReference type="ARBA" id="ARBA00004651"/>
    </source>
</evidence>
<evidence type="ECO:0000313" key="11">
    <source>
        <dbReference type="Proteomes" id="UP000294535"/>
    </source>
</evidence>
<keyword evidence="5 8" id="KW-0812">Transmembrane</keyword>
<feature type="domain" description="Glycosyltransferase RgtA/B/C/D-like" evidence="9">
    <location>
        <begin position="53"/>
        <end position="212"/>
    </location>
</feature>
<gene>
    <name evidence="10" type="ORF">DFQ04_2020</name>
</gene>
<feature type="transmembrane region" description="Helical" evidence="8">
    <location>
        <begin position="154"/>
        <end position="183"/>
    </location>
</feature>
<reference evidence="10 11" key="1">
    <citation type="submission" date="2019-03" db="EMBL/GenBank/DDBJ databases">
        <title>Genomic Encyclopedia of Type Strains, Phase III (KMG-III): the genomes of soil and plant-associated and newly described type strains.</title>
        <authorList>
            <person name="Whitman W."/>
        </authorList>
    </citation>
    <scope>NUCLEOTIDE SEQUENCE [LARGE SCALE GENOMIC DNA]</scope>
    <source>
        <strain evidence="10 11">CECT 8446</strain>
    </source>
</reference>